<dbReference type="Pfam" id="PF17865">
    <property type="entry name" value="AAA_lid_5"/>
    <property type="match status" value="1"/>
</dbReference>
<feature type="compositionally biased region" description="Acidic residues" evidence="10">
    <location>
        <begin position="4202"/>
        <end position="4251"/>
    </location>
</feature>
<evidence type="ECO:0000256" key="11">
    <source>
        <dbReference type="SAM" id="SignalP"/>
    </source>
</evidence>
<dbReference type="SMART" id="SM00382">
    <property type="entry name" value="AAA"/>
    <property type="match status" value="6"/>
</dbReference>
<name>A0AAD2HZ68_9AGAR</name>
<dbReference type="Proteomes" id="UP001295794">
    <property type="component" value="Unassembled WGS sequence"/>
</dbReference>
<feature type="region of interest" description="Disordered" evidence="10">
    <location>
        <begin position="3736"/>
        <end position="3755"/>
    </location>
</feature>
<dbReference type="FunFam" id="3.40.50.300:FF:001368">
    <property type="entry name" value="Midasin"/>
    <property type="match status" value="1"/>
</dbReference>
<protein>
    <recommendedName>
        <fullName evidence="4 9">Midasin</fullName>
    </recommendedName>
</protein>
<evidence type="ECO:0000313" key="13">
    <source>
        <dbReference type="EMBL" id="CAK5284015.1"/>
    </source>
</evidence>
<feature type="compositionally biased region" description="Acidic residues" evidence="10">
    <location>
        <begin position="4005"/>
        <end position="4022"/>
    </location>
</feature>
<proteinExistence type="inferred from homology"/>
<comment type="caution">
    <text evidence="13">The sequence shown here is derived from an EMBL/GenBank/DDBJ whole genome shotgun (WGS) entry which is preliminary data.</text>
</comment>
<keyword evidence="8 9" id="KW-0539">Nucleus</keyword>
<feature type="compositionally biased region" description="Basic and acidic residues" evidence="10">
    <location>
        <begin position="4410"/>
        <end position="4420"/>
    </location>
</feature>
<keyword evidence="7 9" id="KW-0143">Chaperone</keyword>
<feature type="compositionally biased region" description="Acidic residues" evidence="10">
    <location>
        <begin position="4113"/>
        <end position="4122"/>
    </location>
</feature>
<keyword evidence="5 9" id="KW-0547">Nucleotide-binding</keyword>
<keyword evidence="6 9" id="KW-0067">ATP-binding</keyword>
<dbReference type="Pfam" id="PF17867">
    <property type="entry name" value="AAA_lid_7"/>
    <property type="match status" value="3"/>
</dbReference>
<feature type="domain" description="VWFA" evidence="12">
    <location>
        <begin position="4641"/>
        <end position="4839"/>
    </location>
</feature>
<evidence type="ECO:0000256" key="3">
    <source>
        <dbReference type="ARBA" id="ARBA00007188"/>
    </source>
</evidence>
<evidence type="ECO:0000256" key="10">
    <source>
        <dbReference type="SAM" id="MobiDB-lite"/>
    </source>
</evidence>
<dbReference type="FunFam" id="3.40.50.300:FF:001053">
    <property type="entry name" value="Midasin"/>
    <property type="match status" value="1"/>
</dbReference>
<evidence type="ECO:0000256" key="1">
    <source>
        <dbReference type="ARBA" id="ARBA00004604"/>
    </source>
</evidence>
<feature type="compositionally biased region" description="Acidic residues" evidence="10">
    <location>
        <begin position="4259"/>
        <end position="4269"/>
    </location>
</feature>
<dbReference type="GO" id="GO:0016887">
    <property type="term" value="F:ATP hydrolysis activity"/>
    <property type="evidence" value="ECO:0007669"/>
    <property type="project" value="InterPro"/>
</dbReference>
<dbReference type="InterPro" id="IPR040848">
    <property type="entry name" value="AAA_lid_7"/>
</dbReference>
<evidence type="ECO:0000256" key="6">
    <source>
        <dbReference type="ARBA" id="ARBA00022840"/>
    </source>
</evidence>
<feature type="compositionally biased region" description="Basic and acidic residues" evidence="10">
    <location>
        <begin position="4083"/>
        <end position="4098"/>
    </location>
</feature>
<accession>A0AAD2HZ68</accession>
<gene>
    <name evidence="13" type="ORF">MYCIT1_LOCUS36972</name>
</gene>
<dbReference type="InterPro" id="IPR025662">
    <property type="entry name" value="Sigma_54_int_dom_ATP-bd_1"/>
</dbReference>
<dbReference type="InterPro" id="IPR012099">
    <property type="entry name" value="Midasin"/>
</dbReference>
<dbReference type="InterPro" id="IPR048617">
    <property type="entry name" value="MDN1_AAA_lid_4"/>
</dbReference>
<dbReference type="Gene3D" id="3.40.50.300">
    <property type="entry name" value="P-loop containing nucleotide triphosphate hydrolases"/>
    <property type="match status" value="6"/>
</dbReference>
<dbReference type="InterPro" id="IPR027417">
    <property type="entry name" value="P-loop_NTPase"/>
</dbReference>
<dbReference type="SUPFAM" id="SSF52540">
    <property type="entry name" value="P-loop containing nucleoside triphosphate hydrolases"/>
    <property type="match status" value="6"/>
</dbReference>
<reference evidence="13" key="1">
    <citation type="submission" date="2023-11" db="EMBL/GenBank/DDBJ databases">
        <authorList>
            <person name="De Vega J J."/>
            <person name="De Vega J J."/>
        </authorList>
    </citation>
    <scope>NUCLEOTIDE SEQUENCE</scope>
</reference>
<dbReference type="PANTHER" id="PTHR48103">
    <property type="entry name" value="MIDASIN-RELATED"/>
    <property type="match status" value="1"/>
</dbReference>
<keyword evidence="14" id="KW-1185">Reference proteome</keyword>
<dbReference type="Pfam" id="PF21108">
    <property type="entry name" value="MDN1_4th"/>
    <property type="match status" value="1"/>
</dbReference>
<keyword evidence="11" id="KW-0732">Signal</keyword>
<evidence type="ECO:0000256" key="2">
    <source>
        <dbReference type="ARBA" id="ARBA00004642"/>
    </source>
</evidence>
<dbReference type="InterPro" id="IPR041190">
    <property type="entry name" value="Midasin_AAA_lid_5"/>
</dbReference>
<evidence type="ECO:0000259" key="12">
    <source>
        <dbReference type="PROSITE" id="PS50234"/>
    </source>
</evidence>
<dbReference type="EMBL" id="CAVNYO010000478">
    <property type="protein sequence ID" value="CAK5284015.1"/>
    <property type="molecule type" value="Genomic_DNA"/>
</dbReference>
<feature type="compositionally biased region" description="Polar residues" evidence="10">
    <location>
        <begin position="3736"/>
        <end position="3749"/>
    </location>
</feature>
<dbReference type="GO" id="GO:0005654">
    <property type="term" value="C:nucleoplasm"/>
    <property type="evidence" value="ECO:0007669"/>
    <property type="project" value="UniProtKB-SubCell"/>
</dbReference>
<feature type="region of interest" description="Disordered" evidence="10">
    <location>
        <begin position="3964"/>
        <end position="4466"/>
    </location>
</feature>
<dbReference type="CDD" id="cd00009">
    <property type="entry name" value="AAA"/>
    <property type="match status" value="2"/>
</dbReference>
<evidence type="ECO:0000256" key="9">
    <source>
        <dbReference type="PIRNR" id="PIRNR010340"/>
    </source>
</evidence>
<dbReference type="FunFam" id="3.40.50.300:FF:000142">
    <property type="entry name" value="Midasin"/>
    <property type="match status" value="1"/>
</dbReference>
<dbReference type="SUPFAM" id="SSF53300">
    <property type="entry name" value="vWA-like"/>
    <property type="match status" value="1"/>
</dbReference>
<dbReference type="PIRSF" id="PIRSF010340">
    <property type="entry name" value="Midasin"/>
    <property type="match status" value="1"/>
</dbReference>
<dbReference type="InterPro" id="IPR003593">
    <property type="entry name" value="AAA+_ATPase"/>
</dbReference>
<feature type="compositionally biased region" description="Acidic residues" evidence="10">
    <location>
        <begin position="4049"/>
        <end position="4081"/>
    </location>
</feature>
<dbReference type="FunFam" id="3.40.50.300:FF:001384">
    <property type="entry name" value="Midasin"/>
    <property type="match status" value="1"/>
</dbReference>
<comment type="function">
    <text evidence="9">Nuclear chaperone required for maturation and nuclear export of pre-60S ribosome subunits.</text>
</comment>
<evidence type="ECO:0000256" key="7">
    <source>
        <dbReference type="ARBA" id="ARBA00023186"/>
    </source>
</evidence>
<feature type="compositionally biased region" description="Polar residues" evidence="10">
    <location>
        <begin position="4425"/>
        <end position="4436"/>
    </location>
</feature>
<evidence type="ECO:0000256" key="4">
    <source>
        <dbReference type="ARBA" id="ARBA00017143"/>
    </source>
</evidence>
<feature type="compositionally biased region" description="Acidic residues" evidence="10">
    <location>
        <begin position="4156"/>
        <end position="4174"/>
    </location>
</feature>
<feature type="signal peptide" evidence="11">
    <location>
        <begin position="1"/>
        <end position="19"/>
    </location>
</feature>
<dbReference type="GO" id="GO:0000055">
    <property type="term" value="P:ribosomal large subunit export from nucleus"/>
    <property type="evidence" value="ECO:0007669"/>
    <property type="project" value="TreeGrafter"/>
</dbReference>
<dbReference type="GO" id="GO:0030687">
    <property type="term" value="C:preribosome, large subunit precursor"/>
    <property type="evidence" value="ECO:0007669"/>
    <property type="project" value="TreeGrafter"/>
</dbReference>
<dbReference type="GO" id="GO:0005524">
    <property type="term" value="F:ATP binding"/>
    <property type="evidence" value="ECO:0007669"/>
    <property type="project" value="UniProtKB-KW"/>
</dbReference>
<dbReference type="PANTHER" id="PTHR48103:SF2">
    <property type="entry name" value="MIDASIN"/>
    <property type="match status" value="1"/>
</dbReference>
<feature type="compositionally biased region" description="Acidic residues" evidence="10">
    <location>
        <begin position="4031"/>
        <end position="4040"/>
    </location>
</feature>
<evidence type="ECO:0000256" key="8">
    <source>
        <dbReference type="ARBA" id="ARBA00023242"/>
    </source>
</evidence>
<sequence length="4842" mass="530651">MIALRQIFQWLAWASQVKSEFLCLASLSVASNSHIKSLPTLWGIEASTMASISAIHNTLAINLRAHIHLFLASLPSTSTSQHHIGVEAALAKGNQEFIGLLAEWLAVQELTVLVARAFQPLLVEICARWLDDGRIGDVSEGSQGTRTVDRLVAICALVDVYDELFPILHEYLLINFPHGPISPPRNARSSLHALLIAYYRISQSNRELPSHLAWPTEPLSTLIYDAQNDNTTRLLALRCLALQNGMSEGEREELQTQLFPWDVDCPLLWEGKEVDGWLMPVFEAQRLQELRKWDATEFDHDHEEIPLSPRIANVSGILLLRSNSMPSPPSALVPTATTSTALRSLALNIRHRQPTLLTSPPSSGKSLLLTHLSLLLHTTLIPIHLSDTSLDARSLLGSYMSSPTQPGTFEWRDGALVRAMRQGKWIVLEDIDRATSEVLGVLKPLVESLGAGKWIGQRASVVVPGRERVVAADGFALFATRSGSGPATFFGTHKFAEVVLPAPSIAELETIVAVRFPRLAGGVARAVVSMWDAVRLLGSVTSTRDVGVRELEKFCERVTRLIPANIDLLSGLNPTLREDIFLEARDVFFGSGAPNASAKAHLDAIASVIAHHLGLDAERAAWVLTGRTPEFEVQKDVDGRVVGVVAGRVQLHAKLNGKPIATRPFAMHRPAISLLTRIATSVSLSEPLLLTGETGTGKTSVITHLAALLRRPLISLNLSHQTEAADLIGGFKPIDARIPGAVLQERWADLFGGTFSRRRNEMFEGEVRRAVTEGRWKRAVGLWRESARMARERIRAQDSEDPDKPRKRRKVDNASWAAFENDVGEFEVQHVLAKGKFAFGFVEGPLVKALRAGDWVLLDEINLASAETLECIATLIQSPTSSITLTEQGALEPVPRHPDFRLFACMNPATDVGKKDLPPNIRARFTELDVPSPDADRETLLSIVEQYIGDKAVADKAAVMHVAEFYAAVKSLAETRQIADGANHRPHYSMRTLARALGFAAEIASRYGLRRALWEGCLMAFTMVLDAESASQVVTGLAVKYLLAGVRNPRSLLAMEPQSPAPAEQFVKFGPFYLERGPFEIDLAEDYITTPSVEKKLIDLARIILTRRFPVLIEGPTSAGKTSSIEFLARRTGHRFVRINNHEHTDIQEYLGSYVSDPATGKLQFQDGLLVRALRNGDWIVLDELNLAPTDVLEALNRLLDDNRELVVPETGEVVKPHPHFMLFATQNPPGLYAGRKVLSRAFRNRFLEVHFSDVPQGELETILTARSRIAPSYARKIVAVFRELQARRQAGRVFETKAGFATLRDLFRWAGRDAIGYDQLAENGYMLLAERARREDDRRVVREVIESVMGVKIDEERMYAHREAEYLGVGVPDDLGGVIWTRAMQRLFVLVSRALRFNEPVLLVGETGAGKTSVAQIFAQACGRQLVGVNCHQGTETADLIGGQRPVRNRAGREAEAIKIGVEALAAIGVVLPADSDLDTVLAKLPATSDARRACMGARAIFEWYDGPLVNAMKTGDVFLLDEISLADDSVLERLNSVLETGRTIVLAERGGDAGDGDGLSVTADPAFKLIATMNPGGDYGKKELSPALRNRFTEIWVPAVDQRVDLEMIVDRGWKADELRAWTAPLLDWGEWFGQKVGGQGVVSLRDILGWVTFSNSVYGQMSCVEIFHHAAHMTFLDGLGSFPQLSSYSRSALQQLRADAEAHLHMIAPLSSSIASQRSHTDLSSVWLGSFAVPRGPLEIVAASFNLSAPTALSNAQRVVRACQLPKPILLEGSPGVGKTSLITALAALTGHKLCRINLSDQTDLIDLFGSDLPVDGGFAWKDGEFLRALKEGWWVLLDEMNLAPQAVLEGLNAVLDHRGSVYIPELGRTFEKHPSFRIFGAQNPLSQGGGRKGLPKSFVNRFTKVYVEELSAADLLLVCKGLFPALGGSVLEKMITFNTALNEEVSVKRSFGRAGSPWEFNLRDVLRWATLVSASIQGRPQDLLRNVYLDRFRDVEDRRKAAALFESVFLEEATTAAPKWAVTPIYVQIGNFQTSRHAGSTALSRPPRILPSHLPALESLGLCVSQNWLAILTGPKNAGKSSVVHLLADLCGAPLQTVALHSATDTGDLLGSFEQLSGGGFAWIAGPLVEAMERGTWLLLDDANQCPPSVLDRLNSLCEPGGVLTLSERGFVDGAVPVIRPHPGFRLFMALDPANGELSRAMRNRGVEVALGPLLLAHATGREIDHDSAGSAVLNLTGVRSPISVPAQQHLVAHAVAAVYARYFQRLMQTIPELRVAGRMREARWTAYASRWGVPVEFVAAQPTVFYLTSLDESTLVFLRAIDLDIASALFVQTSAQPNYQISLKSTSKTEFSVVMRAIEAVISAVLGLFADGADLAAVSKTQIERILSVLRFVSSLQSQSRSHTVQNKYFDYSAVQVVSGWLVDVLSENGEEDDGLLLVRTHAHALRSAVALSTGLGISQIWSRFQGVLLPVGANTAMLQELQQAAGRTDNDGKSFSSLCAGKHSTCCVSQTCVQRLTSRTNSGDWSRIWHWFVCAPCTSFIDIDVPQRCKAVAIPIGTASMEVSENEQRDEEKRHATTIIAQLGILACITMREISLTASACGSPISRELTTLQTLASRIERLIGVELGRGIENWAGRMKRLVGYRHALWTAQAEQDMLPVILKMQLNWLEDVWLAGDTEMDLHGPDLLFRPTQLRATLAACDLRQGTLDTYATFQQALSTQIGLALIQAEASGDPPRTNQLGRVLVQSISLLTACFGFHLEGTVVNTLEQQCSSLPLAFKSYLLPAVQNLHSSSSPDHRTLGLTFIALSRTLLDLFVPSTPIDPAAIERFGDQFRADQRAVLVEQRQSMAEFGSRLYGTTDGNAVVEDLDAQIGKLSDLAVSESGRAPGRDDVSRLHMFWSEVAQFQAHVIAPSKITGMLESDVNLAHRAQTLQRSIAGFTQRLESAYPEFVDLWLPVKLGVAYLRLGVALCCVSHTAKIPALEPLVTFPALDSAARVLAANQGGIDGILMRLAALAETSGSDDRFEQIQMAYHQASALWRIDRARESDAAARAGSLYRGGYEDEGDAEREEREFLEMFPTFSDPLSEDTKETNGTATATSARPVVGPEEMERLVALHHSLFGDGAALGLFQTMQRATVHRAVNADFANLSDQLDGTSLIMQMTLLNDASSFSSPGDDYNFYKSPNPSEARKSAQVVSSLRTRLATLIGEWPDQMVLQHLHTRCTAVLALPLSSPLAHILSALEQLLLETADWEIYANRENTLKAHQAEFTGLIVEWRRLELGCWRVLLDVQAKEFGAGGVREWWFRLFEAVGQSDGDVETLVPLLDEFIRTSPVGQFEARMELLRTFAVFTAASPSSSTRISRILATTHAHFSLFAPRVAAALAGERAKLEADLRGYVKLASWKDVNVHALKASAQRTHHALYKLVRRFRDVLRGPVAAMLGVKGALGDLSKDEEGGKDDIMEESEANEEAPPTFPVLDTSNQTPGHLRNLAPTFSKFRTLLQTRVAPAISAHSAALADGLAVDIIRTAQHLSSIALPQDKEKRIKASKALTTRKRKAYADLLRELRIAGFGVVRADVLDRIRSGAWVREQSGVASDERMEKYFSRLLAALPALRASVAGHHPDLVTRDLQRGVTFVESVFAMGMDARTRLADAVSQQSRLSRLVERLAHISTSATNSSGPIVVATGPSVLAHAREVYRVTVRLRATLCEVIEAARVFESLLRQQSDTTNKSVPTALSQEMQSARRETERIEGEVRKVVEGVEMGGSVLLRDEHAVIQLALAHLASTHESLARWAALDTRLGYIFGPAGRWVHEQIVAVSTLALAAEDPNAADNTDGVIELLLVHVQSLLEACPEPEPPKADDETEEKERYIETDYHHTRKVTQLLKLDQTADAVERVFNALTGSQAQTRLARLVPFLHAYLNFVARQISAHASWTKTLFKLDWVLVSVLQTLATDGFCRPPEADEDGDGDGGKGKEMEADGTGLGSGAGRENVSKEIEDESQVEGLQGEDEQQPDDQQQREDGDNDAIEMNDDFGGALEDVPSDGEEDKDGEEDDKAGEEEDGPEEQMGELDASDPGKVDEKLWGDDKGPENSGEDDNVGKELDGESNEQEESEVVAKEGKQESKEKEKEKKQKEDGKQSEQNGAEEPQPDDEQLPEATVGEDEQQDPPADQHGAPMDEHVPDGDMLDIPDNLDLGDEDMGGEQEPGEEEDGDGDGMDVDESGMDNVEQNEADAQDQPMEMDNDAPLNPEDTPDPDEDEDADASKMQDPSSGLTDEPEPEPEPEADSDEQVTAKPDVTAGGDPQQQEDGENPQDDRPDTVAGDKSASGDKGASVSSRVGQDAGDNVEKDDSQGEQSDANAPLPVDSQAPGLSSDGQQDGADESAGAEMRNEAGNPLRSLGDALKEIRRRFDEILESSDPQQQQQMTSEESPEKVEYLRPEDAGDTDMQALGPAGDEQVAKLDDLAMMVDSEQPDQQRFVPMEVDASDDLPATKRAEELEALHQQPEHGDDGDDAMALDAQGRRAPDSNHETTAEVDMPDPTIELLTQHLAGPADSESATQLWQSYESLTHDLAYGLCEQLRLILEPTLATRLKGDFRTGKRLNMKKVVAYIASDCTKDKIWLRRTRPSQREYQVLIALDDSKSMADSRSVHLAFQALALVTKALSRLEVGQVGVARFGERVEMLHDFGDAAGVSGARLMDAFRFDQKATDVLALLGTSLGVLERAREASAKDLWQLEIIISDGMCQDHDKLRTVLRRAEEQRVMIVFVIVDSNSILTMNKAEYKPTADGRMELQLERYLESFPFEYYVVLRDVEALPDVLAGTLRQFFERISEE</sequence>
<feature type="region of interest" description="Disordered" evidence="10">
    <location>
        <begin position="3470"/>
        <end position="3490"/>
    </location>
</feature>
<evidence type="ECO:0000313" key="14">
    <source>
        <dbReference type="Proteomes" id="UP001295794"/>
    </source>
</evidence>
<organism evidence="13 14">
    <name type="scientific">Mycena citricolor</name>
    <dbReference type="NCBI Taxonomy" id="2018698"/>
    <lineage>
        <taxon>Eukaryota</taxon>
        <taxon>Fungi</taxon>
        <taxon>Dikarya</taxon>
        <taxon>Basidiomycota</taxon>
        <taxon>Agaricomycotina</taxon>
        <taxon>Agaricomycetes</taxon>
        <taxon>Agaricomycetidae</taxon>
        <taxon>Agaricales</taxon>
        <taxon>Marasmiineae</taxon>
        <taxon>Mycenaceae</taxon>
        <taxon>Mycena</taxon>
    </lineage>
</organism>
<feature type="chain" id="PRO_5042231067" description="Midasin" evidence="11">
    <location>
        <begin position="20"/>
        <end position="4842"/>
    </location>
</feature>
<comment type="subcellular location">
    <subcellularLocation>
        <location evidence="1">Nucleus</location>
        <location evidence="1">Nucleolus</location>
    </subcellularLocation>
    <subcellularLocation>
        <location evidence="2">Nucleus</location>
        <location evidence="2">Nucleoplasm</location>
    </subcellularLocation>
</comment>
<dbReference type="GO" id="GO:0005730">
    <property type="term" value="C:nucleolus"/>
    <property type="evidence" value="ECO:0007669"/>
    <property type="project" value="UniProtKB-SubCell"/>
</dbReference>
<feature type="compositionally biased region" description="Acidic residues" evidence="10">
    <location>
        <begin position="4283"/>
        <end position="4297"/>
    </location>
</feature>
<dbReference type="Pfam" id="PF07728">
    <property type="entry name" value="AAA_5"/>
    <property type="match status" value="8"/>
</dbReference>
<dbReference type="PROSITE" id="PS50234">
    <property type="entry name" value="VWFA"/>
    <property type="match status" value="1"/>
</dbReference>
<dbReference type="InterPro" id="IPR036465">
    <property type="entry name" value="vWFA_dom_sf"/>
</dbReference>
<dbReference type="GO" id="GO:0000027">
    <property type="term" value="P:ribosomal large subunit assembly"/>
    <property type="evidence" value="ECO:0007669"/>
    <property type="project" value="InterPro"/>
</dbReference>
<feature type="compositionally biased region" description="Basic and acidic residues" evidence="10">
    <location>
        <begin position="4123"/>
        <end position="4147"/>
    </location>
</feature>
<dbReference type="PROSITE" id="PS00675">
    <property type="entry name" value="SIGMA54_INTERACT_1"/>
    <property type="match status" value="2"/>
</dbReference>
<evidence type="ECO:0000256" key="5">
    <source>
        <dbReference type="ARBA" id="ARBA00022741"/>
    </source>
</evidence>
<dbReference type="InterPro" id="IPR002035">
    <property type="entry name" value="VWF_A"/>
</dbReference>
<comment type="similarity">
    <text evidence="3 9">Belongs to the midasin family.</text>
</comment>
<dbReference type="InterPro" id="IPR011704">
    <property type="entry name" value="ATPase_dyneun-rel_AAA"/>
</dbReference>
<feature type="compositionally biased region" description="Basic and acidic residues" evidence="10">
    <location>
        <begin position="4438"/>
        <end position="4449"/>
    </location>
</feature>